<reference evidence="10 11" key="1">
    <citation type="submission" date="2016-03" db="EMBL/GenBank/DDBJ databases">
        <title>EvidentialGene: Evidence-directed Construction of Genes on Genomes.</title>
        <authorList>
            <person name="Gilbert D.G."/>
            <person name="Choi J.-H."/>
            <person name="Mockaitis K."/>
            <person name="Colbourne J."/>
            <person name="Pfrender M."/>
        </authorList>
    </citation>
    <scope>NUCLEOTIDE SEQUENCE [LARGE SCALE GENOMIC DNA]</scope>
    <source>
        <strain evidence="10 11">Xinb3</strain>
        <tissue evidence="10">Complete organism</tissue>
    </source>
</reference>
<dbReference type="OrthoDB" id="67388at2759"/>
<dbReference type="GO" id="GO:0046933">
    <property type="term" value="F:proton-transporting ATP synthase activity, rotational mechanism"/>
    <property type="evidence" value="ECO:0007669"/>
    <property type="project" value="TreeGrafter"/>
</dbReference>
<dbReference type="Gene3D" id="1.20.5.2210">
    <property type="match status" value="1"/>
</dbReference>
<evidence type="ECO:0000256" key="8">
    <source>
        <dbReference type="ARBA" id="ARBA00023136"/>
    </source>
</evidence>
<evidence type="ECO:0000256" key="9">
    <source>
        <dbReference type="RuleBase" id="RU368017"/>
    </source>
</evidence>
<proteinExistence type="inferred from homology"/>
<keyword evidence="6 9" id="KW-0406">Ion transport</keyword>
<dbReference type="GO" id="GO:0005743">
    <property type="term" value="C:mitochondrial inner membrane"/>
    <property type="evidence" value="ECO:0007669"/>
    <property type="project" value="UniProtKB-SubCell"/>
</dbReference>
<comment type="similarity">
    <text evidence="1 9">Belongs to the eukaryotic ATPase B chain family.</text>
</comment>
<evidence type="ECO:0000313" key="10">
    <source>
        <dbReference type="EMBL" id="KZS04885.1"/>
    </source>
</evidence>
<keyword evidence="8 9" id="KW-0472">Membrane</keyword>
<dbReference type="SUPFAM" id="SSF161060">
    <property type="entry name" value="ATP synthase B chain-like"/>
    <property type="match status" value="1"/>
</dbReference>
<accession>A0A0P5RJ58</accession>
<dbReference type="PANTHER" id="PTHR12733:SF3">
    <property type="entry name" value="ATP SYNTHASE F(0) COMPLEX SUBUNIT B1, MITOCHONDRIAL"/>
    <property type="match status" value="1"/>
</dbReference>
<sequence>MLSRIALKPVRSAIQPIRLTQTSATTNAASAAVAESPERDLVNFPRPVRQELPGKVRLGFIPEEWFQFFYAKTGVTGPYTFGLGLTTYLCSKEIYIMEHEFYTGLSIAIMGIYAVKKLGPSVATYLDKEVAKSDAEMNAGRDLAIEQCKNRVVAEKVEQDRALAQKMLFEAKRENVALQLEAAYREQLIKVFAETKKRLDYQVEVQNVQRNLEQRHIVDWVLRSVRAAVTPEQEKATLSQCIANIKSLAQQNTARI</sequence>
<protein>
    <recommendedName>
        <fullName evidence="9">ATP synthase subunit b</fullName>
    </recommendedName>
</protein>
<evidence type="ECO:0000256" key="5">
    <source>
        <dbReference type="ARBA" id="ARBA00022792"/>
    </source>
</evidence>
<comment type="caution">
    <text evidence="10">The sequence shown here is derived from an EMBL/GenBank/DDBJ whole genome shotgun (WGS) entry which is preliminary data.</text>
</comment>
<dbReference type="InterPro" id="IPR008688">
    <property type="entry name" value="ATP_synth_Bsub_B/MI25"/>
</dbReference>
<evidence type="ECO:0000256" key="4">
    <source>
        <dbReference type="ARBA" id="ARBA00022781"/>
    </source>
</evidence>
<dbReference type="STRING" id="35525.A0A0P5RJ58"/>
<keyword evidence="4 9" id="KW-0375">Hydrogen ion transport</keyword>
<keyword evidence="2 9" id="KW-0813">Transport</keyword>
<comment type="subunit">
    <text evidence="9">F-type ATPases have 2 components, CF(1) - the catalytic core - and CF(0) - the membrane proton channel. CF(1) and CF(0) have multiple subunits.</text>
</comment>
<evidence type="ECO:0000256" key="1">
    <source>
        <dbReference type="ARBA" id="ARBA00007479"/>
    </source>
</evidence>
<organism evidence="10 11">
    <name type="scientific">Daphnia magna</name>
    <dbReference type="NCBI Taxonomy" id="35525"/>
    <lineage>
        <taxon>Eukaryota</taxon>
        <taxon>Metazoa</taxon>
        <taxon>Ecdysozoa</taxon>
        <taxon>Arthropoda</taxon>
        <taxon>Crustacea</taxon>
        <taxon>Branchiopoda</taxon>
        <taxon>Diplostraca</taxon>
        <taxon>Cladocera</taxon>
        <taxon>Anomopoda</taxon>
        <taxon>Daphniidae</taxon>
        <taxon>Daphnia</taxon>
    </lineage>
</organism>
<dbReference type="PANTHER" id="PTHR12733">
    <property type="entry name" value="MITOCHONDRIAL ATP SYNTHASE B CHAIN"/>
    <property type="match status" value="1"/>
</dbReference>
<comment type="subcellular location">
    <subcellularLocation>
        <location evidence="9">Mitochondrion</location>
    </subcellularLocation>
    <subcellularLocation>
        <location evidence="9">Mitochondrion inner membrane</location>
    </subcellularLocation>
</comment>
<dbReference type="AlphaFoldDB" id="A0A0P5RJ58"/>
<dbReference type="Pfam" id="PF05405">
    <property type="entry name" value="Mt_ATP-synt_B"/>
    <property type="match status" value="1"/>
</dbReference>
<dbReference type="EMBL" id="LRGB01003032">
    <property type="protein sequence ID" value="KZS04885.1"/>
    <property type="molecule type" value="Genomic_DNA"/>
</dbReference>
<dbReference type="Proteomes" id="UP000076858">
    <property type="component" value="Unassembled WGS sequence"/>
</dbReference>
<evidence type="ECO:0000256" key="2">
    <source>
        <dbReference type="ARBA" id="ARBA00022448"/>
    </source>
</evidence>
<dbReference type="InterPro" id="IPR013837">
    <property type="entry name" value="ATP_synth_F0_suB"/>
</dbReference>
<dbReference type="GO" id="GO:0045259">
    <property type="term" value="C:proton-transporting ATP synthase complex"/>
    <property type="evidence" value="ECO:0007669"/>
    <property type="project" value="UniProtKB-KW"/>
</dbReference>
<evidence type="ECO:0000256" key="3">
    <source>
        <dbReference type="ARBA" id="ARBA00022547"/>
    </source>
</evidence>
<comment type="function">
    <text evidence="9">Subunit b, of the mitochondrial membrane ATP synthase complex (F(1)F(0) ATP synthase or Complex V) that produces ATP from ADP in the presence of a proton gradient across the membrane which is generated by electron transport complexes of the respiratory chain. ATP synthase complex consist of a soluble F(1) head domain - the catalytic core - and a membrane F(1) domain - the membrane proton channel. These two domains are linked by a central stalk rotating inside the F(1) region and a stationary peripheral stalk. During catalysis, ATP synthesis in the catalytic domain of F(1) is coupled via a rotary mechanism of the central stalk subunits to proton translocation. In vivo, can only synthesize ATP although its ATP hydrolase activity can be activated artificially in vitro. Part of the complex F(0) domain. Part of the complex F(0) domain and the peripheric stalk, which acts as a stator to hold the catalytic alpha(3)beta(3) subcomplex and subunit a/ATP6 static relative to the rotary elements.</text>
</comment>
<name>A0A0P5RJ58_9CRUS</name>
<evidence type="ECO:0000256" key="7">
    <source>
        <dbReference type="ARBA" id="ARBA00023128"/>
    </source>
</evidence>
<gene>
    <name evidence="10" type="ORF">APZ42_032059</name>
</gene>
<keyword evidence="3 9" id="KW-0138">CF(0)</keyword>
<keyword evidence="5 9" id="KW-0999">Mitochondrion inner membrane</keyword>
<keyword evidence="7 9" id="KW-0496">Mitochondrion</keyword>
<keyword evidence="11" id="KW-1185">Reference proteome</keyword>
<evidence type="ECO:0000313" key="11">
    <source>
        <dbReference type="Proteomes" id="UP000076858"/>
    </source>
</evidence>
<evidence type="ECO:0000256" key="6">
    <source>
        <dbReference type="ARBA" id="ARBA00023065"/>
    </source>
</evidence>